<dbReference type="EMBL" id="GBRH01213875">
    <property type="protein sequence ID" value="JAD84020.1"/>
    <property type="molecule type" value="Transcribed_RNA"/>
</dbReference>
<organism evidence="1">
    <name type="scientific">Arundo donax</name>
    <name type="common">Giant reed</name>
    <name type="synonym">Donax arundinaceus</name>
    <dbReference type="NCBI Taxonomy" id="35708"/>
    <lineage>
        <taxon>Eukaryota</taxon>
        <taxon>Viridiplantae</taxon>
        <taxon>Streptophyta</taxon>
        <taxon>Embryophyta</taxon>
        <taxon>Tracheophyta</taxon>
        <taxon>Spermatophyta</taxon>
        <taxon>Magnoliopsida</taxon>
        <taxon>Liliopsida</taxon>
        <taxon>Poales</taxon>
        <taxon>Poaceae</taxon>
        <taxon>PACMAD clade</taxon>
        <taxon>Arundinoideae</taxon>
        <taxon>Arundineae</taxon>
        <taxon>Arundo</taxon>
    </lineage>
</organism>
<dbReference type="AlphaFoldDB" id="A0A0A9DEE0"/>
<evidence type="ECO:0000313" key="1">
    <source>
        <dbReference type="EMBL" id="JAD84020.1"/>
    </source>
</evidence>
<sequence length="98" mass="11409">MGRAPSTTMVNVYMVACMKRTTTWLFRETMQRPTTLGILNLATTAASVSCCIEHIPAYFNYINEEKRRHKKSHMKPNILHIVYQIMESKTFYISVHLL</sequence>
<reference evidence="1" key="2">
    <citation type="journal article" date="2015" name="Data Brief">
        <title>Shoot transcriptome of the giant reed, Arundo donax.</title>
        <authorList>
            <person name="Barrero R.A."/>
            <person name="Guerrero F.D."/>
            <person name="Moolhuijzen P."/>
            <person name="Goolsby J.A."/>
            <person name="Tidwell J."/>
            <person name="Bellgard S.E."/>
            <person name="Bellgard M.I."/>
        </authorList>
    </citation>
    <scope>NUCLEOTIDE SEQUENCE</scope>
    <source>
        <tissue evidence="1">Shoot tissue taken approximately 20 cm above the soil surface</tissue>
    </source>
</reference>
<accession>A0A0A9DEE0</accession>
<reference evidence="1" key="1">
    <citation type="submission" date="2014-09" db="EMBL/GenBank/DDBJ databases">
        <authorList>
            <person name="Magalhaes I.L.F."/>
            <person name="Oliveira U."/>
            <person name="Santos F.R."/>
            <person name="Vidigal T.H.D.A."/>
            <person name="Brescovit A.D."/>
            <person name="Santos A.J."/>
        </authorList>
    </citation>
    <scope>NUCLEOTIDE SEQUENCE</scope>
    <source>
        <tissue evidence="1">Shoot tissue taken approximately 20 cm above the soil surface</tissue>
    </source>
</reference>
<name>A0A0A9DEE0_ARUDO</name>
<protein>
    <submittedName>
        <fullName evidence="1">Uncharacterized protein</fullName>
    </submittedName>
</protein>
<proteinExistence type="predicted"/>